<dbReference type="PATRIC" id="fig|1286171.3.peg.2639"/>
<evidence type="ECO:0000259" key="4">
    <source>
        <dbReference type="PROSITE" id="PS50893"/>
    </source>
</evidence>
<accession>W8TP87</accession>
<organism evidence="5 6">
    <name type="scientific">Peptoclostridium acidaminophilum DSM 3953</name>
    <dbReference type="NCBI Taxonomy" id="1286171"/>
    <lineage>
        <taxon>Bacteria</taxon>
        <taxon>Bacillati</taxon>
        <taxon>Bacillota</taxon>
        <taxon>Clostridia</taxon>
        <taxon>Peptostreptococcales</taxon>
        <taxon>Peptoclostridiaceae</taxon>
        <taxon>Peptoclostridium</taxon>
    </lineage>
</organism>
<dbReference type="SUPFAM" id="SSF52540">
    <property type="entry name" value="P-loop containing nucleoside triphosphate hydrolases"/>
    <property type="match status" value="1"/>
</dbReference>
<dbReference type="HOGENOM" id="CLU_000604_1_22_9"/>
<dbReference type="InterPro" id="IPR017911">
    <property type="entry name" value="MacB-like_ATP-bd"/>
</dbReference>
<dbReference type="PANTHER" id="PTHR24220:SF86">
    <property type="entry name" value="ABC TRANSPORTER ABCH.1"/>
    <property type="match status" value="1"/>
</dbReference>
<keyword evidence="3" id="KW-0067">ATP-binding</keyword>
<evidence type="ECO:0000313" key="6">
    <source>
        <dbReference type="Proteomes" id="UP000019591"/>
    </source>
</evidence>
<keyword evidence="2" id="KW-0547">Nucleotide-binding</keyword>
<reference evidence="5 6" key="1">
    <citation type="journal article" date="2014" name="Genome Announc.">
        <title>Complete Genome Sequence of Amino Acid-Utilizing Eubacterium acidaminophilum al-2 (DSM 3953).</title>
        <authorList>
            <person name="Poehlein A."/>
            <person name="Andreesen J.R."/>
            <person name="Daniel R."/>
        </authorList>
    </citation>
    <scope>NUCLEOTIDE SEQUENCE [LARGE SCALE GENOMIC DNA]</scope>
    <source>
        <strain evidence="5 6">DSM 3953</strain>
        <plasmid evidence="6">Plasmid EAL2_808p</plasmid>
    </source>
</reference>
<dbReference type="EC" id="3.6.3.-" evidence="5"/>
<dbReference type="GO" id="GO:0022857">
    <property type="term" value="F:transmembrane transporter activity"/>
    <property type="evidence" value="ECO:0007669"/>
    <property type="project" value="TreeGrafter"/>
</dbReference>
<evidence type="ECO:0000313" key="5">
    <source>
        <dbReference type="EMBL" id="AHM57962.1"/>
    </source>
</evidence>
<dbReference type="PROSITE" id="PS50893">
    <property type="entry name" value="ABC_TRANSPORTER_2"/>
    <property type="match status" value="1"/>
</dbReference>
<dbReference type="eggNOG" id="COG1136">
    <property type="taxonomic scope" value="Bacteria"/>
</dbReference>
<dbReference type="GO" id="GO:0016887">
    <property type="term" value="F:ATP hydrolysis activity"/>
    <property type="evidence" value="ECO:0007669"/>
    <property type="project" value="InterPro"/>
</dbReference>
<dbReference type="KEGG" id="eac:EAL2_808p04590"/>
<protein>
    <submittedName>
        <fullName evidence="5">ABC-type antimicrobial peptide transport syst em, ATPase component YknY</fullName>
        <ecNumber evidence="5">3.6.3.-</ecNumber>
    </submittedName>
</protein>
<dbReference type="GO" id="GO:0005524">
    <property type="term" value="F:ATP binding"/>
    <property type="evidence" value="ECO:0007669"/>
    <property type="project" value="UniProtKB-KW"/>
</dbReference>
<keyword evidence="1" id="KW-0813">Transport</keyword>
<dbReference type="InterPro" id="IPR015854">
    <property type="entry name" value="ABC_transpr_LolD-like"/>
</dbReference>
<evidence type="ECO:0000256" key="3">
    <source>
        <dbReference type="ARBA" id="ARBA00022840"/>
    </source>
</evidence>
<dbReference type="FunFam" id="3.40.50.300:FF:000032">
    <property type="entry name" value="Export ABC transporter ATP-binding protein"/>
    <property type="match status" value="1"/>
</dbReference>
<dbReference type="AlphaFoldDB" id="W8TP87"/>
<evidence type="ECO:0000256" key="2">
    <source>
        <dbReference type="ARBA" id="ARBA00022741"/>
    </source>
</evidence>
<dbReference type="SMART" id="SM00382">
    <property type="entry name" value="AAA"/>
    <property type="match status" value="1"/>
</dbReference>
<dbReference type="PANTHER" id="PTHR24220">
    <property type="entry name" value="IMPORT ATP-BINDING PROTEIN"/>
    <property type="match status" value="1"/>
</dbReference>
<dbReference type="InterPro" id="IPR003593">
    <property type="entry name" value="AAA+_ATPase"/>
</dbReference>
<proteinExistence type="predicted"/>
<feature type="domain" description="ABC transporter" evidence="4">
    <location>
        <begin position="7"/>
        <end position="232"/>
    </location>
</feature>
<dbReference type="EMBL" id="CP007453">
    <property type="protein sequence ID" value="AHM57962.1"/>
    <property type="molecule type" value="Genomic_DNA"/>
</dbReference>
<dbReference type="CDD" id="cd03255">
    <property type="entry name" value="ABC_MJ0796_LolCDE_FtsE"/>
    <property type="match status" value="1"/>
</dbReference>
<dbReference type="PROSITE" id="PS00211">
    <property type="entry name" value="ABC_TRANSPORTER_1"/>
    <property type="match status" value="1"/>
</dbReference>
<evidence type="ECO:0000256" key="1">
    <source>
        <dbReference type="ARBA" id="ARBA00022448"/>
    </source>
</evidence>
<dbReference type="Gene3D" id="3.40.50.300">
    <property type="entry name" value="P-loop containing nucleotide triphosphate hydrolases"/>
    <property type="match status" value="1"/>
</dbReference>
<keyword evidence="5" id="KW-0614">Plasmid</keyword>
<dbReference type="GO" id="GO:0098796">
    <property type="term" value="C:membrane protein complex"/>
    <property type="evidence" value="ECO:0007669"/>
    <property type="project" value="UniProtKB-ARBA"/>
</dbReference>
<dbReference type="Proteomes" id="UP000019591">
    <property type="component" value="Plasmid EAL2_808p"/>
</dbReference>
<dbReference type="InterPro" id="IPR017871">
    <property type="entry name" value="ABC_transporter-like_CS"/>
</dbReference>
<dbReference type="InterPro" id="IPR027417">
    <property type="entry name" value="P-loop_NTPase"/>
</dbReference>
<gene>
    <name evidence="5" type="primary">yknY</name>
    <name evidence="5" type="ORF">EAL2_808p04590</name>
</gene>
<geneLocation type="plasmid" evidence="5 6">
    <name>EAL2_808p</name>
</geneLocation>
<dbReference type="InterPro" id="IPR003439">
    <property type="entry name" value="ABC_transporter-like_ATP-bd"/>
</dbReference>
<keyword evidence="5" id="KW-0378">Hydrolase</keyword>
<dbReference type="Pfam" id="PF00005">
    <property type="entry name" value="ABC_tran"/>
    <property type="match status" value="1"/>
</dbReference>
<dbReference type="GO" id="GO:0005886">
    <property type="term" value="C:plasma membrane"/>
    <property type="evidence" value="ECO:0007669"/>
    <property type="project" value="TreeGrafter"/>
</dbReference>
<keyword evidence="6" id="KW-1185">Reference proteome</keyword>
<sequence length="232" mass="25667">MNTKVIIRLENIRKSYFVGRHELEILKGISLDIHEGEFLAILGPSGSGKSTLMNILGMIDRPTSGTYTFSGNGISFEDDFKLAGLRNKSIGFIFQKFNLLPKFNALENVEMPLLIRGFTRKEARPIATERLEAVGLADRMTHKPTELSGGQQQRVSIARALVGSPAILLADEPTGNLDSKSEADVMKLFKELNSKGITIILITHSEEVAREADRIVVIRDGEIADTHSPHHF</sequence>
<name>W8TP87_PEPAC</name>